<protein>
    <submittedName>
        <fullName evidence="3">Uncharacterized protein</fullName>
    </submittedName>
</protein>
<proteinExistence type="predicted"/>
<feature type="chain" id="PRO_5040331514" evidence="2">
    <location>
        <begin position="24"/>
        <end position="150"/>
    </location>
</feature>
<dbReference type="Proteomes" id="UP000696485">
    <property type="component" value="Unassembled WGS sequence"/>
</dbReference>
<organism evidence="3 4">
    <name type="scientific">Podila minutissima</name>
    <dbReference type="NCBI Taxonomy" id="64525"/>
    <lineage>
        <taxon>Eukaryota</taxon>
        <taxon>Fungi</taxon>
        <taxon>Fungi incertae sedis</taxon>
        <taxon>Mucoromycota</taxon>
        <taxon>Mortierellomycotina</taxon>
        <taxon>Mortierellomycetes</taxon>
        <taxon>Mortierellales</taxon>
        <taxon>Mortierellaceae</taxon>
        <taxon>Podila</taxon>
    </lineage>
</organism>
<feature type="region of interest" description="Disordered" evidence="1">
    <location>
        <begin position="60"/>
        <end position="150"/>
    </location>
</feature>
<keyword evidence="4" id="KW-1185">Reference proteome</keyword>
<evidence type="ECO:0000256" key="2">
    <source>
        <dbReference type="SAM" id="SignalP"/>
    </source>
</evidence>
<accession>A0A9P5VQP2</accession>
<reference evidence="3" key="1">
    <citation type="journal article" date="2020" name="Fungal Divers.">
        <title>Resolving the Mortierellaceae phylogeny through synthesis of multi-gene phylogenetics and phylogenomics.</title>
        <authorList>
            <person name="Vandepol N."/>
            <person name="Liber J."/>
            <person name="Desiro A."/>
            <person name="Na H."/>
            <person name="Kennedy M."/>
            <person name="Barry K."/>
            <person name="Grigoriev I.V."/>
            <person name="Miller A.N."/>
            <person name="O'Donnell K."/>
            <person name="Stajich J.E."/>
            <person name="Bonito G."/>
        </authorList>
    </citation>
    <scope>NUCLEOTIDE SEQUENCE</scope>
    <source>
        <strain evidence="3">NVP1</strain>
    </source>
</reference>
<dbReference type="EMBL" id="JAAAUY010000034">
    <property type="protein sequence ID" value="KAF9337195.1"/>
    <property type="molecule type" value="Genomic_DNA"/>
</dbReference>
<keyword evidence="2" id="KW-0732">Signal</keyword>
<dbReference type="AlphaFoldDB" id="A0A9P5VQP2"/>
<evidence type="ECO:0000256" key="1">
    <source>
        <dbReference type="SAM" id="MobiDB-lite"/>
    </source>
</evidence>
<feature type="compositionally biased region" description="Gly residues" evidence="1">
    <location>
        <begin position="132"/>
        <end position="142"/>
    </location>
</feature>
<evidence type="ECO:0000313" key="4">
    <source>
        <dbReference type="Proteomes" id="UP000696485"/>
    </source>
</evidence>
<gene>
    <name evidence="3" type="ORF">BG006_005916</name>
</gene>
<comment type="caution">
    <text evidence="3">The sequence shown here is derived from an EMBL/GenBank/DDBJ whole genome shotgun (WGS) entry which is preliminary data.</text>
</comment>
<name>A0A9P5VQP2_9FUNG</name>
<sequence>MTPLPSLCALLSLALVLLSLSSALPVERRRNPLASIILGGGSSHDNGRSGVSVGLGLHRPGGLILGRRSDPEINSAGDSGGEYHTQPWTPPVHKKKRSLPEPEATDESDKTMHILPYPYSLQKRGAEAQGYRPGGPGSGGQYDKGQPYGR</sequence>
<evidence type="ECO:0000313" key="3">
    <source>
        <dbReference type="EMBL" id="KAF9337195.1"/>
    </source>
</evidence>
<feature type="signal peptide" evidence="2">
    <location>
        <begin position="1"/>
        <end position="23"/>
    </location>
</feature>